<dbReference type="EMBL" id="JWZT01000219">
    <property type="protein sequence ID" value="KII74847.1"/>
    <property type="molecule type" value="Genomic_DNA"/>
</dbReference>
<name>A0A0C2NLE2_THEKT</name>
<comment type="caution">
    <text evidence="1">The sequence shown here is derived from an EMBL/GenBank/DDBJ whole genome shotgun (WGS) entry which is preliminary data.</text>
</comment>
<organism evidence="1 2">
    <name type="scientific">Thelohanellus kitauei</name>
    <name type="common">Myxosporean</name>
    <dbReference type="NCBI Taxonomy" id="669202"/>
    <lineage>
        <taxon>Eukaryota</taxon>
        <taxon>Metazoa</taxon>
        <taxon>Cnidaria</taxon>
        <taxon>Myxozoa</taxon>
        <taxon>Myxosporea</taxon>
        <taxon>Bivalvulida</taxon>
        <taxon>Platysporina</taxon>
        <taxon>Myxobolidae</taxon>
        <taxon>Thelohanellus</taxon>
    </lineage>
</organism>
<dbReference type="Proteomes" id="UP000031668">
    <property type="component" value="Unassembled WGS sequence"/>
</dbReference>
<keyword evidence="2" id="KW-1185">Reference proteome</keyword>
<evidence type="ECO:0000313" key="2">
    <source>
        <dbReference type="Proteomes" id="UP000031668"/>
    </source>
</evidence>
<reference evidence="1 2" key="1">
    <citation type="journal article" date="2014" name="Genome Biol. Evol.">
        <title>The genome of the myxosporean Thelohanellus kitauei shows adaptations to nutrient acquisition within its fish host.</title>
        <authorList>
            <person name="Yang Y."/>
            <person name="Xiong J."/>
            <person name="Zhou Z."/>
            <person name="Huo F."/>
            <person name="Miao W."/>
            <person name="Ran C."/>
            <person name="Liu Y."/>
            <person name="Zhang J."/>
            <person name="Feng J."/>
            <person name="Wang M."/>
            <person name="Wang M."/>
            <person name="Wang L."/>
            <person name="Yao B."/>
        </authorList>
    </citation>
    <scope>NUCLEOTIDE SEQUENCE [LARGE SCALE GENOMIC DNA]</scope>
    <source>
        <strain evidence="1">Wuqing</strain>
    </source>
</reference>
<gene>
    <name evidence="1" type="ORF">RF11_12989</name>
</gene>
<protein>
    <submittedName>
        <fullName evidence="1">Uncharacterized protein</fullName>
    </submittedName>
</protein>
<sequence length="144" mass="16302">MKRHPIADGLLLSAAKHIVRVMIGEDYVNKFNWIYIPLDTVHRRIADISADIIHQMIQEMKSSALPIFGIQLDLEVFKPAPVHLCTDFTSTASATVSTGPLLQTVRVVQDSNLLNTHPYPHPTRATIPNRHSFAGKYYKQIFLR</sequence>
<accession>A0A0C2NLE2</accession>
<dbReference type="OrthoDB" id="1101576at2759"/>
<dbReference type="AlphaFoldDB" id="A0A0C2NLE2"/>
<evidence type="ECO:0000313" key="1">
    <source>
        <dbReference type="EMBL" id="KII74847.1"/>
    </source>
</evidence>
<proteinExistence type="predicted"/>